<accession>A0A1E3PXW3</accession>
<dbReference type="AlphaFoldDB" id="A0A1E3PXW3"/>
<proteinExistence type="inferred from homology"/>
<dbReference type="STRING" id="675824.A0A1E3PXW3"/>
<reference evidence="3 4" key="1">
    <citation type="journal article" date="2016" name="Proc. Natl. Acad. Sci. U.S.A.">
        <title>Comparative genomics of biotechnologically important yeasts.</title>
        <authorList>
            <person name="Riley R."/>
            <person name="Haridas S."/>
            <person name="Wolfe K.H."/>
            <person name="Lopes M.R."/>
            <person name="Hittinger C.T."/>
            <person name="Goeker M."/>
            <person name="Salamov A.A."/>
            <person name="Wisecaver J.H."/>
            <person name="Long T.M."/>
            <person name="Calvey C.H."/>
            <person name="Aerts A.L."/>
            <person name="Barry K.W."/>
            <person name="Choi C."/>
            <person name="Clum A."/>
            <person name="Coughlan A.Y."/>
            <person name="Deshpande S."/>
            <person name="Douglass A.P."/>
            <person name="Hanson S.J."/>
            <person name="Klenk H.-P."/>
            <person name="LaButti K.M."/>
            <person name="Lapidus A."/>
            <person name="Lindquist E.A."/>
            <person name="Lipzen A.M."/>
            <person name="Meier-Kolthoff J.P."/>
            <person name="Ohm R.A."/>
            <person name="Otillar R.P."/>
            <person name="Pangilinan J.L."/>
            <person name="Peng Y."/>
            <person name="Rokas A."/>
            <person name="Rosa C.A."/>
            <person name="Scheuner C."/>
            <person name="Sibirny A.A."/>
            <person name="Slot J.C."/>
            <person name="Stielow J.B."/>
            <person name="Sun H."/>
            <person name="Kurtzman C.P."/>
            <person name="Blackwell M."/>
            <person name="Grigoriev I.V."/>
            <person name="Jeffries T.W."/>
        </authorList>
    </citation>
    <scope>NUCLEOTIDE SEQUENCE [LARGE SCALE GENOMIC DNA]</scope>
    <source>
        <strain evidence="3 4">NRRL Y-11557</strain>
    </source>
</reference>
<dbReference type="Gene3D" id="3.40.50.720">
    <property type="entry name" value="NAD(P)-binding Rossmann-like Domain"/>
    <property type="match status" value="1"/>
</dbReference>
<sequence length="200" mass="21446">MSWTSSSTGEELVRAFQDRVRGRTFLITGPSANGIGEATAIALASSPAPPSIIILAGRSQSKISSVIEAIKEINPTISVIFVHLDLSSRTSIETAATTIIEDVKVNKIDVLINNAGIMACPYTPLDWSGIGETILESQFVVNYVGVFLFTNLILPKVRKAAPGARIINVSSSGHRFSGIRWDDIGFKVHGISLTACIIYD</sequence>
<dbReference type="GO" id="GO:0016491">
    <property type="term" value="F:oxidoreductase activity"/>
    <property type="evidence" value="ECO:0007669"/>
    <property type="project" value="UniProtKB-KW"/>
</dbReference>
<dbReference type="Proteomes" id="UP000094385">
    <property type="component" value="Unassembled WGS sequence"/>
</dbReference>
<dbReference type="Pfam" id="PF00106">
    <property type="entry name" value="adh_short"/>
    <property type="match status" value="1"/>
</dbReference>
<dbReference type="PANTHER" id="PTHR24320">
    <property type="entry name" value="RETINOL DEHYDROGENASE"/>
    <property type="match status" value="1"/>
</dbReference>
<dbReference type="OrthoDB" id="191139at2759"/>
<comment type="similarity">
    <text evidence="1">Belongs to the short-chain dehydrogenases/reductases (SDR) family.</text>
</comment>
<keyword evidence="4" id="KW-1185">Reference proteome</keyword>
<evidence type="ECO:0008006" key="5">
    <source>
        <dbReference type="Google" id="ProtNLM"/>
    </source>
</evidence>
<evidence type="ECO:0000256" key="2">
    <source>
        <dbReference type="ARBA" id="ARBA00023002"/>
    </source>
</evidence>
<dbReference type="EMBL" id="KV454300">
    <property type="protein sequence ID" value="ODQ70275.1"/>
    <property type="molecule type" value="Genomic_DNA"/>
</dbReference>
<evidence type="ECO:0000313" key="4">
    <source>
        <dbReference type="Proteomes" id="UP000094385"/>
    </source>
</evidence>
<dbReference type="SUPFAM" id="SSF51735">
    <property type="entry name" value="NAD(P)-binding Rossmann-fold domains"/>
    <property type="match status" value="1"/>
</dbReference>
<dbReference type="InterPro" id="IPR036291">
    <property type="entry name" value="NAD(P)-bd_dom_sf"/>
</dbReference>
<evidence type="ECO:0000313" key="3">
    <source>
        <dbReference type="EMBL" id="ODQ70275.1"/>
    </source>
</evidence>
<protein>
    <recommendedName>
        <fullName evidence="5">Ketoreductase (KR) domain-containing protein</fullName>
    </recommendedName>
</protein>
<evidence type="ECO:0000256" key="1">
    <source>
        <dbReference type="ARBA" id="ARBA00006484"/>
    </source>
</evidence>
<dbReference type="PRINTS" id="PR00081">
    <property type="entry name" value="GDHRDH"/>
</dbReference>
<gene>
    <name evidence="3" type="ORF">LIPSTDRAFT_163820</name>
</gene>
<dbReference type="PANTHER" id="PTHR24320:SF283">
    <property type="entry name" value="RETINOL DEHYDROGENASE 11"/>
    <property type="match status" value="1"/>
</dbReference>
<keyword evidence="2" id="KW-0560">Oxidoreductase</keyword>
<organism evidence="3 4">
    <name type="scientific">Lipomyces starkeyi NRRL Y-11557</name>
    <dbReference type="NCBI Taxonomy" id="675824"/>
    <lineage>
        <taxon>Eukaryota</taxon>
        <taxon>Fungi</taxon>
        <taxon>Dikarya</taxon>
        <taxon>Ascomycota</taxon>
        <taxon>Saccharomycotina</taxon>
        <taxon>Lipomycetes</taxon>
        <taxon>Lipomycetales</taxon>
        <taxon>Lipomycetaceae</taxon>
        <taxon>Lipomyces</taxon>
    </lineage>
</organism>
<dbReference type="InterPro" id="IPR002347">
    <property type="entry name" value="SDR_fam"/>
</dbReference>
<name>A0A1E3PXW3_LIPST</name>